<gene>
    <name evidence="3" type="ORF">QEZ41_09390</name>
</gene>
<reference evidence="3 4" key="1">
    <citation type="submission" date="2023-06" db="EMBL/GenBank/DDBJ databases">
        <title>Thiopseudomonas sp. CY1220 draft genome sequence.</title>
        <authorList>
            <person name="Zhao G."/>
            <person name="An M."/>
        </authorList>
    </citation>
    <scope>NUCLEOTIDE SEQUENCE [LARGE SCALE GENOMIC DNA]</scope>
    <source>
        <strain evidence="3 4">CY1220</strain>
    </source>
</reference>
<evidence type="ECO:0000256" key="1">
    <source>
        <dbReference type="ARBA" id="ARBA00007274"/>
    </source>
</evidence>
<evidence type="ECO:0000313" key="4">
    <source>
        <dbReference type="Proteomes" id="UP001241056"/>
    </source>
</evidence>
<dbReference type="Gene3D" id="3.40.50.20">
    <property type="match status" value="1"/>
</dbReference>
<dbReference type="NCBIfam" id="TIGR03570">
    <property type="entry name" value="NeuD_NnaD"/>
    <property type="match status" value="1"/>
</dbReference>
<feature type="domain" description="PglD N-terminal" evidence="2">
    <location>
        <begin position="3"/>
        <end position="75"/>
    </location>
</feature>
<accession>A0ABT7SR73</accession>
<comment type="similarity">
    <text evidence="1">Belongs to the transferase hexapeptide repeat family.</text>
</comment>
<dbReference type="SUPFAM" id="SSF51161">
    <property type="entry name" value="Trimeric LpxA-like enzymes"/>
    <property type="match status" value="1"/>
</dbReference>
<name>A0ABT7SR73_9GAMM</name>
<dbReference type="InterPro" id="IPR020019">
    <property type="entry name" value="AcTrfase_PglD-like"/>
</dbReference>
<comment type="caution">
    <text evidence="3">The sequence shown here is derived from an EMBL/GenBank/DDBJ whole genome shotgun (WGS) entry which is preliminary data.</text>
</comment>
<evidence type="ECO:0000259" key="2">
    <source>
        <dbReference type="Pfam" id="PF17836"/>
    </source>
</evidence>
<dbReference type="PANTHER" id="PTHR43300">
    <property type="entry name" value="ACETYLTRANSFERASE"/>
    <property type="match status" value="1"/>
</dbReference>
<dbReference type="CDD" id="cd03360">
    <property type="entry name" value="LbH_AT_putative"/>
    <property type="match status" value="1"/>
</dbReference>
<protein>
    <submittedName>
        <fullName evidence="3">Acetyltransferase</fullName>
    </submittedName>
</protein>
<dbReference type="InterPro" id="IPR050179">
    <property type="entry name" value="Trans_hexapeptide_repeat"/>
</dbReference>
<dbReference type="EMBL" id="JAUCDY010000011">
    <property type="protein sequence ID" value="MDM7858484.1"/>
    <property type="molecule type" value="Genomic_DNA"/>
</dbReference>
<proteinExistence type="inferred from homology"/>
<dbReference type="Gene3D" id="2.160.10.10">
    <property type="entry name" value="Hexapeptide repeat proteins"/>
    <property type="match status" value="1"/>
</dbReference>
<dbReference type="Pfam" id="PF17836">
    <property type="entry name" value="PglD_N"/>
    <property type="match status" value="1"/>
</dbReference>
<organism evidence="3 4">
    <name type="scientific">Thiopseudomonas acetoxidans</name>
    <dbReference type="NCBI Taxonomy" id="3041622"/>
    <lineage>
        <taxon>Bacteria</taxon>
        <taxon>Pseudomonadati</taxon>
        <taxon>Pseudomonadota</taxon>
        <taxon>Gammaproteobacteria</taxon>
        <taxon>Pseudomonadales</taxon>
        <taxon>Pseudomonadaceae</taxon>
        <taxon>Thiopseudomonas</taxon>
    </lineage>
</organism>
<dbReference type="PANTHER" id="PTHR43300:SF7">
    <property type="entry name" value="UDP-N-ACETYLBACILLOSAMINE N-ACETYLTRANSFERASE"/>
    <property type="match status" value="1"/>
</dbReference>
<keyword evidence="4" id="KW-1185">Reference proteome</keyword>
<sequence>MKQLAILGASGHGKVVAELAELLGYHCVFFDDAWPELTSNGHWPVVGKTANMLERQLEFSGAAVAIGNNRIRQNKLIQLHEAGFDLPALIHPQAVVSRYATLGKGTVVFAGAVLNADARLDSGVILNTGCTVDHDCQLADAVHISPGANLAGAVKVGERSWLGIGCSVRQLISIGEDVVVGAGAVVVNDVPAGQTVVGVPARCK</sequence>
<evidence type="ECO:0000313" key="3">
    <source>
        <dbReference type="EMBL" id="MDM7858484.1"/>
    </source>
</evidence>
<dbReference type="RefSeq" id="WP_289411202.1">
    <property type="nucleotide sequence ID" value="NZ_JAUCDY010000011.1"/>
</dbReference>
<dbReference type="InterPro" id="IPR011004">
    <property type="entry name" value="Trimer_LpxA-like_sf"/>
</dbReference>
<dbReference type="InterPro" id="IPR041561">
    <property type="entry name" value="PglD_N"/>
</dbReference>
<dbReference type="Proteomes" id="UP001241056">
    <property type="component" value="Unassembled WGS sequence"/>
</dbReference>